<feature type="transmembrane region" description="Helical" evidence="1">
    <location>
        <begin position="6"/>
        <end position="26"/>
    </location>
</feature>
<protein>
    <submittedName>
        <fullName evidence="3">Tripartite tricarboxylate transporter TctB family protein</fullName>
    </submittedName>
</protein>
<accession>A0ABU9T2S0</accession>
<feature type="domain" description="DUF1468" evidence="2">
    <location>
        <begin position="7"/>
        <end position="155"/>
    </location>
</feature>
<feature type="transmembrane region" description="Helical" evidence="1">
    <location>
        <begin position="132"/>
        <end position="150"/>
    </location>
</feature>
<dbReference type="Pfam" id="PF07331">
    <property type="entry name" value="TctB"/>
    <property type="match status" value="1"/>
</dbReference>
<organism evidence="3 4">
    <name type="scientific">Ahrensia kielensis</name>
    <dbReference type="NCBI Taxonomy" id="76980"/>
    <lineage>
        <taxon>Bacteria</taxon>
        <taxon>Pseudomonadati</taxon>
        <taxon>Pseudomonadota</taxon>
        <taxon>Alphaproteobacteria</taxon>
        <taxon>Hyphomicrobiales</taxon>
        <taxon>Ahrensiaceae</taxon>
        <taxon>Ahrensia</taxon>
    </lineage>
</organism>
<keyword evidence="1" id="KW-0472">Membrane</keyword>
<proteinExistence type="predicted"/>
<feature type="transmembrane region" description="Helical" evidence="1">
    <location>
        <begin position="87"/>
        <end position="120"/>
    </location>
</feature>
<keyword evidence="1" id="KW-1133">Transmembrane helix</keyword>
<evidence type="ECO:0000256" key="1">
    <source>
        <dbReference type="SAM" id="Phobius"/>
    </source>
</evidence>
<reference evidence="3 4" key="1">
    <citation type="submission" date="2024-03" db="EMBL/GenBank/DDBJ databases">
        <title>Community enrichment and isolation of bacterial strains for fucoidan degradation.</title>
        <authorList>
            <person name="Sichert A."/>
        </authorList>
    </citation>
    <scope>NUCLEOTIDE SEQUENCE [LARGE SCALE GENOMIC DNA]</scope>
    <source>
        <strain evidence="3 4">AS62</strain>
    </source>
</reference>
<evidence type="ECO:0000313" key="4">
    <source>
        <dbReference type="Proteomes" id="UP001477870"/>
    </source>
</evidence>
<name>A0ABU9T2S0_9HYPH</name>
<dbReference type="Proteomes" id="UP001477870">
    <property type="component" value="Unassembled WGS sequence"/>
</dbReference>
<evidence type="ECO:0000313" key="3">
    <source>
        <dbReference type="EMBL" id="MEM5500424.1"/>
    </source>
</evidence>
<comment type="caution">
    <text evidence="3">The sequence shown here is derived from an EMBL/GenBank/DDBJ whole genome shotgun (WGS) entry which is preliminary data.</text>
</comment>
<feature type="transmembrane region" description="Helical" evidence="1">
    <location>
        <begin position="38"/>
        <end position="58"/>
    </location>
</feature>
<gene>
    <name evidence="3" type="ORF">WNY59_02365</name>
</gene>
<keyword evidence="1" id="KW-0812">Transmembrane</keyword>
<keyword evidence="4" id="KW-1185">Reference proteome</keyword>
<sequence>MEKMDYILGVVLVALGIAMIVVARGIPAVAGLAVGPSLFPILIGGGMILVGVAIIIGTKRTQMVVVNRTDISSDACDDQPIDPFLSWNLALVAGLILVFLLIVDFVGFSIASFAIIFALLRAYHRERLISDFVLTIIAVFTIFILFSSVFRVSLPVGPVEILIFKIIG</sequence>
<dbReference type="RefSeq" id="WP_342846577.1">
    <property type="nucleotide sequence ID" value="NZ_JBBMQO010000001.1"/>
</dbReference>
<dbReference type="InterPro" id="IPR009936">
    <property type="entry name" value="DUF1468"/>
</dbReference>
<dbReference type="EMBL" id="JBBMQO010000001">
    <property type="protein sequence ID" value="MEM5500424.1"/>
    <property type="molecule type" value="Genomic_DNA"/>
</dbReference>
<evidence type="ECO:0000259" key="2">
    <source>
        <dbReference type="Pfam" id="PF07331"/>
    </source>
</evidence>